<dbReference type="RefSeq" id="WP_341415449.1">
    <property type="nucleotide sequence ID" value="NZ_JBBPCC010000005.1"/>
</dbReference>
<dbReference type="EMBL" id="JBBPCC010000005">
    <property type="protein sequence ID" value="MEK8128382.1"/>
    <property type="molecule type" value="Genomic_DNA"/>
</dbReference>
<evidence type="ECO:0000313" key="1">
    <source>
        <dbReference type="EMBL" id="MEK8128382.1"/>
    </source>
</evidence>
<reference evidence="1 2" key="1">
    <citation type="submission" date="2024-04" db="EMBL/GenBank/DDBJ databases">
        <title>draft genome sequnece of Paenibacillus filicis.</title>
        <authorList>
            <person name="Kim D.-U."/>
        </authorList>
    </citation>
    <scope>NUCLEOTIDE SEQUENCE [LARGE SCALE GENOMIC DNA]</scope>
    <source>
        <strain evidence="1 2">KACC14197</strain>
    </source>
</reference>
<keyword evidence="2" id="KW-1185">Reference proteome</keyword>
<accession>A0ABU9DJM1</accession>
<name>A0ABU9DJM1_9BACL</name>
<gene>
    <name evidence="1" type="ORF">WMW72_10750</name>
</gene>
<dbReference type="Proteomes" id="UP001469365">
    <property type="component" value="Unassembled WGS sequence"/>
</dbReference>
<comment type="caution">
    <text evidence="1">The sequence shown here is derived from an EMBL/GenBank/DDBJ whole genome shotgun (WGS) entry which is preliminary data.</text>
</comment>
<protein>
    <submittedName>
        <fullName evidence="1">Uncharacterized protein</fullName>
    </submittedName>
</protein>
<proteinExistence type="predicted"/>
<organism evidence="1 2">
    <name type="scientific">Paenibacillus filicis</name>
    <dbReference type="NCBI Taxonomy" id="669464"/>
    <lineage>
        <taxon>Bacteria</taxon>
        <taxon>Bacillati</taxon>
        <taxon>Bacillota</taxon>
        <taxon>Bacilli</taxon>
        <taxon>Bacillales</taxon>
        <taxon>Paenibacillaceae</taxon>
        <taxon>Paenibacillus</taxon>
    </lineage>
</organism>
<sequence>MPNNKGWYNKQEVLDTGLPYWINANRGWTQQPYPFAVLLTKSRCKEFGVPILSSGNEKPSAFRYAAAAGTGTGDNKHRYYPLYDRTDVYEVGEITKEQLFRHEVMGDFPEEEGA</sequence>
<evidence type="ECO:0000313" key="2">
    <source>
        <dbReference type="Proteomes" id="UP001469365"/>
    </source>
</evidence>